<evidence type="ECO:0000313" key="2">
    <source>
        <dbReference type="EMBL" id="GAA0202915.1"/>
    </source>
</evidence>
<gene>
    <name evidence="2" type="ORF">GCM10009123_07710</name>
</gene>
<dbReference type="Proteomes" id="UP001501221">
    <property type="component" value="Unassembled WGS sequence"/>
</dbReference>
<protein>
    <recommendedName>
        <fullName evidence="1">HEPN AbiU2-like domain-containing protein</fullName>
    </recommendedName>
</protein>
<name>A0ABN0SW18_9GAMM</name>
<accession>A0ABN0SW18</accession>
<dbReference type="InterPro" id="IPR040704">
    <property type="entry name" value="HEPN_AbiU2"/>
</dbReference>
<dbReference type="Gene3D" id="1.20.120.1060">
    <property type="match status" value="1"/>
</dbReference>
<evidence type="ECO:0000313" key="3">
    <source>
        <dbReference type="Proteomes" id="UP001501221"/>
    </source>
</evidence>
<evidence type="ECO:0000259" key="1">
    <source>
        <dbReference type="Pfam" id="PF18734"/>
    </source>
</evidence>
<feature type="domain" description="HEPN AbiU2-like" evidence="1">
    <location>
        <begin position="43"/>
        <end position="184"/>
    </location>
</feature>
<sequence>MKKARTSTLQEFLKRNPSLRKLDPMNKIDFDVSSLNKEEVVALKSFLAELCTDLTIYVELFDNKENLAELNKFNVLIFSRIERAYIERICLKFSTLMDPPKSCGKENLSFKRFIEITESNLLQALYDEIHDFYVVSGIKNWRNKVLAHADLSTFIANTIELNFRRSDITDVIAGCQEFVDWISDPTSTTDHLVKLPYGNDVSSFINGIKKLNNTG</sequence>
<reference evidence="2 3" key="1">
    <citation type="journal article" date="2019" name="Int. J. Syst. Evol. Microbiol.">
        <title>The Global Catalogue of Microorganisms (GCM) 10K type strain sequencing project: providing services to taxonomists for standard genome sequencing and annotation.</title>
        <authorList>
            <consortium name="The Broad Institute Genomics Platform"/>
            <consortium name="The Broad Institute Genome Sequencing Center for Infectious Disease"/>
            <person name="Wu L."/>
            <person name="Ma J."/>
        </authorList>
    </citation>
    <scope>NUCLEOTIDE SEQUENCE [LARGE SCALE GENOMIC DNA]</scope>
    <source>
        <strain evidence="2 3">JCM 16211</strain>
    </source>
</reference>
<dbReference type="Pfam" id="PF18734">
    <property type="entry name" value="HEPN_AbiU2"/>
    <property type="match status" value="1"/>
</dbReference>
<organism evidence="2 3">
    <name type="scientific">Kangiella japonica</name>
    <dbReference type="NCBI Taxonomy" id="647384"/>
    <lineage>
        <taxon>Bacteria</taxon>
        <taxon>Pseudomonadati</taxon>
        <taxon>Pseudomonadota</taxon>
        <taxon>Gammaproteobacteria</taxon>
        <taxon>Kangiellales</taxon>
        <taxon>Kangiellaceae</taxon>
        <taxon>Kangiella</taxon>
    </lineage>
</organism>
<proteinExistence type="predicted"/>
<keyword evidence="3" id="KW-1185">Reference proteome</keyword>
<comment type="caution">
    <text evidence="2">The sequence shown here is derived from an EMBL/GenBank/DDBJ whole genome shotgun (WGS) entry which is preliminary data.</text>
</comment>
<dbReference type="EMBL" id="BAAAFM010000003">
    <property type="protein sequence ID" value="GAA0202915.1"/>
    <property type="molecule type" value="Genomic_DNA"/>
</dbReference>
<dbReference type="RefSeq" id="WP_343986853.1">
    <property type="nucleotide sequence ID" value="NZ_BAAAFM010000003.1"/>
</dbReference>